<dbReference type="EMBL" id="JAMTCD010000005">
    <property type="protein sequence ID" value="MCT7941267.1"/>
    <property type="molecule type" value="Genomic_DNA"/>
</dbReference>
<comment type="caution">
    <text evidence="2">The sequence shown here is derived from an EMBL/GenBank/DDBJ whole genome shotgun (WGS) entry which is preliminary data.</text>
</comment>
<reference evidence="2" key="1">
    <citation type="journal article" date="2023" name="Int. J. Syst. Evol. Microbiol.">
        <title>&lt;i&gt;Shewanella septentrionalis&lt;/i&gt; sp. nov. and &lt;i&gt;Shewanella holmiensis&lt;/i&gt; sp. nov., isolated from Baltic Sea water and sediments.</title>
        <authorList>
            <person name="Martin-Rodriguez A.J."/>
            <person name="Thorell K."/>
            <person name="Joffre E."/>
            <person name="Jensie-Markopoulos S."/>
            <person name="Moore E.R.B."/>
            <person name="Sjoling A."/>
        </authorList>
    </citation>
    <scope>NUCLEOTIDE SEQUENCE</scope>
    <source>
        <strain evidence="2">SP1S2-7</strain>
    </source>
</reference>
<sequence>MQLAFDILSWGAWTPDFQTKESWLNWQSPNQNNQPNSVAPALAQIPAMQRRRFSRLTKMMLHVAFECQAQPNTRSVFASRHGELNRTIGLLEDVIAKQPLSPMAFSQSVHNTGSGIYGIVSDNTASSTSIAAGAQSLPQVFIETYGQLVANPTPVLLVFADEPVPPVYNEFINEVELSISLGVLLTLASDTPRPERIARLTLTNTNNLQTSDSAISLSQLIHHLASSNPLQGKMCQWHWTLTPHV</sequence>
<protein>
    <submittedName>
        <fullName evidence="2">Beta-ketoacyl synthase chain length factor</fullName>
    </submittedName>
</protein>
<dbReference type="InterPro" id="IPR014030">
    <property type="entry name" value="Ketoacyl_synth_N"/>
</dbReference>
<dbReference type="RefSeq" id="WP_261297682.1">
    <property type="nucleotide sequence ID" value="NZ_JAMTCD010000005.1"/>
</dbReference>
<name>A0A9X3AM76_9GAMM</name>
<organism evidence="2 3">
    <name type="scientific">Shewanella holmiensis</name>
    <dbReference type="NCBI Taxonomy" id="2952222"/>
    <lineage>
        <taxon>Bacteria</taxon>
        <taxon>Pseudomonadati</taxon>
        <taxon>Pseudomonadota</taxon>
        <taxon>Gammaproteobacteria</taxon>
        <taxon>Alteromonadales</taxon>
        <taxon>Shewanellaceae</taxon>
        <taxon>Shewanella</taxon>
    </lineage>
</organism>
<dbReference type="Proteomes" id="UP001155546">
    <property type="component" value="Unassembled WGS sequence"/>
</dbReference>
<dbReference type="AlphaFoldDB" id="A0A9X3AM76"/>
<evidence type="ECO:0000313" key="2">
    <source>
        <dbReference type="EMBL" id="MCT7941267.1"/>
    </source>
</evidence>
<dbReference type="Pfam" id="PF13723">
    <property type="entry name" value="Ketoacyl-synt_2"/>
    <property type="match status" value="1"/>
</dbReference>
<evidence type="ECO:0000259" key="1">
    <source>
        <dbReference type="Pfam" id="PF13723"/>
    </source>
</evidence>
<evidence type="ECO:0000313" key="3">
    <source>
        <dbReference type="Proteomes" id="UP001155546"/>
    </source>
</evidence>
<accession>A0A9X3AM76</accession>
<proteinExistence type="predicted"/>
<keyword evidence="3" id="KW-1185">Reference proteome</keyword>
<gene>
    <name evidence="2" type="ORF">NE535_05580</name>
</gene>
<feature type="domain" description="Beta-ketoacyl synthase-like N-terminal" evidence="1">
    <location>
        <begin position="23"/>
        <end position="239"/>
    </location>
</feature>